<dbReference type="InterPro" id="IPR050109">
    <property type="entry name" value="HTH-type_TetR-like_transc_reg"/>
</dbReference>
<feature type="DNA-binding region" description="H-T-H motif" evidence="4">
    <location>
        <begin position="36"/>
        <end position="55"/>
    </location>
</feature>
<dbReference type="SUPFAM" id="SSF48498">
    <property type="entry name" value="Tetracyclin repressor-like, C-terminal domain"/>
    <property type="match status" value="1"/>
</dbReference>
<dbReference type="RefSeq" id="WP_095610330.1">
    <property type="nucleotide sequence ID" value="NZ_NMPM01000020.1"/>
</dbReference>
<dbReference type="FunFam" id="1.10.10.60:FF:000141">
    <property type="entry name" value="TetR family transcriptional regulator"/>
    <property type="match status" value="1"/>
</dbReference>
<evidence type="ECO:0000313" key="7">
    <source>
        <dbReference type="EMBL" id="PVY75909.1"/>
    </source>
</evidence>
<dbReference type="InterPro" id="IPR001647">
    <property type="entry name" value="HTH_TetR"/>
</dbReference>
<dbReference type="InterPro" id="IPR023772">
    <property type="entry name" value="DNA-bd_HTH_TetR-type_CS"/>
</dbReference>
<dbReference type="GO" id="GO:0003700">
    <property type="term" value="F:DNA-binding transcription factor activity"/>
    <property type="evidence" value="ECO:0007669"/>
    <property type="project" value="TreeGrafter"/>
</dbReference>
<dbReference type="Gene3D" id="1.10.357.10">
    <property type="entry name" value="Tetracycline Repressor, domain 2"/>
    <property type="match status" value="1"/>
</dbReference>
<evidence type="ECO:0000313" key="8">
    <source>
        <dbReference type="Proteomes" id="UP000218332"/>
    </source>
</evidence>
<dbReference type="PANTHER" id="PTHR30055:SF234">
    <property type="entry name" value="HTH-TYPE TRANSCRIPTIONAL REGULATOR BETI"/>
    <property type="match status" value="1"/>
</dbReference>
<evidence type="ECO:0000313" key="6">
    <source>
        <dbReference type="EMBL" id="PAV26527.1"/>
    </source>
</evidence>
<dbReference type="Proteomes" id="UP000218332">
    <property type="component" value="Unassembled WGS sequence"/>
</dbReference>
<dbReference type="PROSITE" id="PS50977">
    <property type="entry name" value="HTH_TETR_2"/>
    <property type="match status" value="1"/>
</dbReference>
<keyword evidence="8" id="KW-1185">Reference proteome</keyword>
<dbReference type="Pfam" id="PF00440">
    <property type="entry name" value="TetR_N"/>
    <property type="match status" value="1"/>
</dbReference>
<dbReference type="EMBL" id="QEKQ01000006">
    <property type="protein sequence ID" value="PVY75909.1"/>
    <property type="molecule type" value="Genomic_DNA"/>
</dbReference>
<dbReference type="PROSITE" id="PS01081">
    <property type="entry name" value="HTH_TETR_1"/>
    <property type="match status" value="1"/>
</dbReference>
<reference evidence="7 9" key="2">
    <citation type="submission" date="2018-04" db="EMBL/GenBank/DDBJ databases">
        <title>Genomic Encyclopedia of Type Strains, Phase IV (KMG-IV): sequencing the most valuable type-strain genomes for metagenomic binning, comparative biology and taxonomic classification.</title>
        <authorList>
            <person name="Goeker M."/>
        </authorList>
    </citation>
    <scope>NUCLEOTIDE SEQUENCE [LARGE SCALE GENOMIC DNA]</scope>
    <source>
        <strain evidence="7 9">DSM 28688</strain>
    </source>
</reference>
<evidence type="ECO:0000256" key="2">
    <source>
        <dbReference type="ARBA" id="ARBA00023125"/>
    </source>
</evidence>
<evidence type="ECO:0000256" key="3">
    <source>
        <dbReference type="ARBA" id="ARBA00023163"/>
    </source>
</evidence>
<dbReference type="Proteomes" id="UP000245887">
    <property type="component" value="Unassembled WGS sequence"/>
</dbReference>
<protein>
    <submittedName>
        <fullName evidence="6">TetR family transcriptional regulator</fullName>
    </submittedName>
</protein>
<evidence type="ECO:0000256" key="1">
    <source>
        <dbReference type="ARBA" id="ARBA00023015"/>
    </source>
</evidence>
<dbReference type="InterPro" id="IPR036271">
    <property type="entry name" value="Tet_transcr_reg_TetR-rel_C_sf"/>
</dbReference>
<dbReference type="InterPro" id="IPR025996">
    <property type="entry name" value="MT1864/Rv1816-like_C"/>
</dbReference>
<feature type="domain" description="HTH tetR-type" evidence="5">
    <location>
        <begin position="13"/>
        <end position="73"/>
    </location>
</feature>
<dbReference type="EMBL" id="NMPM01000020">
    <property type="protein sequence ID" value="PAV26527.1"/>
    <property type="molecule type" value="Genomic_DNA"/>
</dbReference>
<dbReference type="GO" id="GO:0000976">
    <property type="term" value="F:transcription cis-regulatory region binding"/>
    <property type="evidence" value="ECO:0007669"/>
    <property type="project" value="TreeGrafter"/>
</dbReference>
<evidence type="ECO:0000313" key="9">
    <source>
        <dbReference type="Proteomes" id="UP000245887"/>
    </source>
</evidence>
<sequence length="213" mass="24003">MSNHQKRREQEKQDRRDAILDAAEVVFCQQGYHRTSMDDIARGAMVSRALLYVYFTDKAAIQRGIMLRAAERLRERFREALDSRKTGLEQIGAMGQSYYHFYLEEPNYFAALTEATTAMQEAGEDEADTMVCSEQATMHMMVEALENGLKDGTLSRERVSDPFQTALYLRGALHGVIMMVQQEMGESGPLAEHSGDALIAHTMAMLTHSLKAD</sequence>
<accession>A0A2A2I4D7</accession>
<evidence type="ECO:0000256" key="4">
    <source>
        <dbReference type="PROSITE-ProRule" id="PRU00335"/>
    </source>
</evidence>
<comment type="caution">
    <text evidence="6">The sequence shown here is derived from an EMBL/GenBank/DDBJ whole genome shotgun (WGS) entry which is preliminary data.</text>
</comment>
<dbReference type="SUPFAM" id="SSF46689">
    <property type="entry name" value="Homeodomain-like"/>
    <property type="match status" value="1"/>
</dbReference>
<dbReference type="PANTHER" id="PTHR30055">
    <property type="entry name" value="HTH-TYPE TRANSCRIPTIONAL REGULATOR RUTR"/>
    <property type="match status" value="1"/>
</dbReference>
<gene>
    <name evidence="7" type="ORF">C8D92_106170</name>
    <name evidence="6" type="ORF">CF392_04790</name>
</gene>
<name>A0A2A2I4D7_9GAMM</name>
<dbReference type="Gene3D" id="1.10.10.60">
    <property type="entry name" value="Homeodomain-like"/>
    <property type="match status" value="1"/>
</dbReference>
<keyword evidence="3" id="KW-0804">Transcription</keyword>
<dbReference type="OrthoDB" id="270177at2"/>
<reference evidence="6 8" key="1">
    <citation type="submission" date="2017-07" db="EMBL/GenBank/DDBJ databases">
        <title>Tamlnaduibacter salinus (Mi-7) genome sequencing.</title>
        <authorList>
            <person name="Verma A."/>
            <person name="Krishnamurthi S."/>
        </authorList>
    </citation>
    <scope>NUCLEOTIDE SEQUENCE [LARGE SCALE GENOMIC DNA]</scope>
    <source>
        <strain evidence="6 8">Mi-7</strain>
    </source>
</reference>
<dbReference type="Pfam" id="PF13305">
    <property type="entry name" value="TetR_C_33"/>
    <property type="match status" value="1"/>
</dbReference>
<dbReference type="AlphaFoldDB" id="A0A2A2I4D7"/>
<keyword evidence="2 4" id="KW-0238">DNA-binding</keyword>
<proteinExistence type="predicted"/>
<dbReference type="InterPro" id="IPR009057">
    <property type="entry name" value="Homeodomain-like_sf"/>
</dbReference>
<organism evidence="6 8">
    <name type="scientific">Tamilnaduibacter salinus</name>
    <dbReference type="NCBI Taxonomy" id="1484056"/>
    <lineage>
        <taxon>Bacteria</taxon>
        <taxon>Pseudomonadati</taxon>
        <taxon>Pseudomonadota</taxon>
        <taxon>Gammaproteobacteria</taxon>
        <taxon>Pseudomonadales</taxon>
        <taxon>Marinobacteraceae</taxon>
        <taxon>Tamilnaduibacter</taxon>
    </lineage>
</organism>
<keyword evidence="1" id="KW-0805">Transcription regulation</keyword>
<evidence type="ECO:0000259" key="5">
    <source>
        <dbReference type="PROSITE" id="PS50977"/>
    </source>
</evidence>
<dbReference type="PRINTS" id="PR00455">
    <property type="entry name" value="HTHTETR"/>
</dbReference>